<evidence type="ECO:0000256" key="1">
    <source>
        <dbReference type="ARBA" id="ARBA00001771"/>
    </source>
</evidence>
<dbReference type="GO" id="GO:0004417">
    <property type="term" value="F:hydroxyethylthiazole kinase activity"/>
    <property type="evidence" value="ECO:0007669"/>
    <property type="project" value="UniProtKB-EC"/>
</dbReference>
<keyword evidence="10" id="KW-0460">Magnesium</keyword>
<evidence type="ECO:0000256" key="3">
    <source>
        <dbReference type="ARBA" id="ARBA00004868"/>
    </source>
</evidence>
<evidence type="ECO:0000256" key="2">
    <source>
        <dbReference type="ARBA" id="ARBA00001946"/>
    </source>
</evidence>
<evidence type="ECO:0000256" key="4">
    <source>
        <dbReference type="ARBA" id="ARBA00012129"/>
    </source>
</evidence>
<dbReference type="InterPro" id="IPR000417">
    <property type="entry name" value="Hyethyz_kinase"/>
</dbReference>
<dbReference type="Gramene" id="mRNA:HanXRQr2_Chr03g0113581">
    <property type="protein sequence ID" value="mRNA:HanXRQr2_Chr03g0113581"/>
    <property type="gene ID" value="HanXRQr2_Chr03g0113581"/>
</dbReference>
<gene>
    <name evidence="12" type="ORF">HanXRQr2_Chr03g0113581</name>
</gene>
<keyword evidence="6" id="KW-0479">Metal-binding</keyword>
<dbReference type="Gene3D" id="3.40.1190.20">
    <property type="match status" value="1"/>
</dbReference>
<name>A0A9K3JGN8_HELAN</name>
<reference evidence="12" key="1">
    <citation type="journal article" date="2017" name="Nature">
        <title>The sunflower genome provides insights into oil metabolism, flowering and Asterid evolution.</title>
        <authorList>
            <person name="Badouin H."/>
            <person name="Gouzy J."/>
            <person name="Grassa C.J."/>
            <person name="Murat F."/>
            <person name="Staton S.E."/>
            <person name="Cottret L."/>
            <person name="Lelandais-Briere C."/>
            <person name="Owens G.L."/>
            <person name="Carrere S."/>
            <person name="Mayjonade B."/>
            <person name="Legrand L."/>
            <person name="Gill N."/>
            <person name="Kane N.C."/>
            <person name="Bowers J.E."/>
            <person name="Hubner S."/>
            <person name="Bellec A."/>
            <person name="Berard A."/>
            <person name="Berges H."/>
            <person name="Blanchet N."/>
            <person name="Boniface M.C."/>
            <person name="Brunel D."/>
            <person name="Catrice O."/>
            <person name="Chaidir N."/>
            <person name="Claudel C."/>
            <person name="Donnadieu C."/>
            <person name="Faraut T."/>
            <person name="Fievet G."/>
            <person name="Helmstetter N."/>
            <person name="King M."/>
            <person name="Knapp S.J."/>
            <person name="Lai Z."/>
            <person name="Le Paslier M.C."/>
            <person name="Lippi Y."/>
            <person name="Lorenzon L."/>
            <person name="Mandel J.R."/>
            <person name="Marage G."/>
            <person name="Marchand G."/>
            <person name="Marquand E."/>
            <person name="Bret-Mestries E."/>
            <person name="Morien E."/>
            <person name="Nambeesan S."/>
            <person name="Nguyen T."/>
            <person name="Pegot-Espagnet P."/>
            <person name="Pouilly N."/>
            <person name="Raftis F."/>
            <person name="Sallet E."/>
            <person name="Schiex T."/>
            <person name="Thomas J."/>
            <person name="Vandecasteele C."/>
            <person name="Vares D."/>
            <person name="Vear F."/>
            <person name="Vautrin S."/>
            <person name="Crespi M."/>
            <person name="Mangin B."/>
            <person name="Burke J.M."/>
            <person name="Salse J."/>
            <person name="Munos S."/>
            <person name="Vincourt P."/>
            <person name="Rieseberg L.H."/>
            <person name="Langlade N.B."/>
        </authorList>
    </citation>
    <scope>NUCLEOTIDE SEQUENCE</scope>
    <source>
        <tissue evidence="12">Leaves</tissue>
    </source>
</reference>
<comment type="cofactor">
    <cofactor evidence="2">
        <name>Mg(2+)</name>
        <dbReference type="ChEBI" id="CHEBI:18420"/>
    </cofactor>
</comment>
<dbReference type="EC" id="2.7.1.50" evidence="4"/>
<dbReference type="InterPro" id="IPR029056">
    <property type="entry name" value="Ribokinase-like"/>
</dbReference>
<protein>
    <recommendedName>
        <fullName evidence="4">hydroxyethylthiazole kinase</fullName>
        <ecNumber evidence="4">2.7.1.50</ecNumber>
    </recommendedName>
</protein>
<reference evidence="12" key="2">
    <citation type="submission" date="2020-06" db="EMBL/GenBank/DDBJ databases">
        <title>Helianthus annuus Genome sequencing and assembly Release 2.</title>
        <authorList>
            <person name="Gouzy J."/>
            <person name="Langlade N."/>
            <person name="Munos S."/>
        </authorList>
    </citation>
    <scope>NUCLEOTIDE SEQUENCE</scope>
    <source>
        <tissue evidence="12">Leaves</tissue>
    </source>
</reference>
<keyword evidence="13" id="KW-1185">Reference proteome</keyword>
<comment type="caution">
    <text evidence="12">The sequence shown here is derived from an EMBL/GenBank/DDBJ whole genome shotgun (WGS) entry which is preliminary data.</text>
</comment>
<comment type="catalytic activity">
    <reaction evidence="1">
        <text>5-(2-hydroxyethyl)-4-methylthiazole + ATP = 4-methyl-5-(2-phosphooxyethyl)-thiazole + ADP + H(+)</text>
        <dbReference type="Rhea" id="RHEA:24212"/>
        <dbReference type="ChEBI" id="CHEBI:15378"/>
        <dbReference type="ChEBI" id="CHEBI:17957"/>
        <dbReference type="ChEBI" id="CHEBI:30616"/>
        <dbReference type="ChEBI" id="CHEBI:58296"/>
        <dbReference type="ChEBI" id="CHEBI:456216"/>
        <dbReference type="EC" id="2.7.1.50"/>
    </reaction>
</comment>
<dbReference type="GO" id="GO:0009228">
    <property type="term" value="P:thiamine biosynthetic process"/>
    <property type="evidence" value="ECO:0007669"/>
    <property type="project" value="UniProtKB-KW"/>
</dbReference>
<evidence type="ECO:0000256" key="7">
    <source>
        <dbReference type="ARBA" id="ARBA00022741"/>
    </source>
</evidence>
<dbReference type="Pfam" id="PF02110">
    <property type="entry name" value="HK"/>
    <property type="match status" value="1"/>
</dbReference>
<evidence type="ECO:0000256" key="6">
    <source>
        <dbReference type="ARBA" id="ARBA00022723"/>
    </source>
</evidence>
<evidence type="ECO:0000256" key="11">
    <source>
        <dbReference type="ARBA" id="ARBA00022977"/>
    </source>
</evidence>
<evidence type="ECO:0000256" key="8">
    <source>
        <dbReference type="ARBA" id="ARBA00022777"/>
    </source>
</evidence>
<keyword evidence="7" id="KW-0547">Nucleotide-binding</keyword>
<evidence type="ECO:0000313" key="12">
    <source>
        <dbReference type="EMBL" id="KAF5814659.1"/>
    </source>
</evidence>
<dbReference type="GO" id="GO:0000287">
    <property type="term" value="F:magnesium ion binding"/>
    <property type="evidence" value="ECO:0007669"/>
    <property type="project" value="InterPro"/>
</dbReference>
<proteinExistence type="predicted"/>
<dbReference type="SUPFAM" id="SSF53613">
    <property type="entry name" value="Ribokinase-like"/>
    <property type="match status" value="1"/>
</dbReference>
<dbReference type="PRINTS" id="PR01099">
    <property type="entry name" value="HYETHTZKNASE"/>
</dbReference>
<keyword evidence="5 12" id="KW-0808">Transferase</keyword>
<dbReference type="EMBL" id="MNCJ02000318">
    <property type="protein sequence ID" value="KAF5814659.1"/>
    <property type="molecule type" value="Genomic_DNA"/>
</dbReference>
<comment type="pathway">
    <text evidence="3">Cofactor biosynthesis; thiamine diphosphate biosynthesis; 4-methyl-5-(2-phosphoethyl)-thiazole from 5-(2-hydroxyethyl)-4-methylthiazole: step 1/1.</text>
</comment>
<dbReference type="Proteomes" id="UP000215914">
    <property type="component" value="Unassembled WGS sequence"/>
</dbReference>
<evidence type="ECO:0000256" key="10">
    <source>
        <dbReference type="ARBA" id="ARBA00022842"/>
    </source>
</evidence>
<keyword evidence="9" id="KW-0067">ATP-binding</keyword>
<keyword evidence="8 12" id="KW-0418">Kinase</keyword>
<organism evidence="12 13">
    <name type="scientific">Helianthus annuus</name>
    <name type="common">Common sunflower</name>
    <dbReference type="NCBI Taxonomy" id="4232"/>
    <lineage>
        <taxon>Eukaryota</taxon>
        <taxon>Viridiplantae</taxon>
        <taxon>Streptophyta</taxon>
        <taxon>Embryophyta</taxon>
        <taxon>Tracheophyta</taxon>
        <taxon>Spermatophyta</taxon>
        <taxon>Magnoliopsida</taxon>
        <taxon>eudicotyledons</taxon>
        <taxon>Gunneridae</taxon>
        <taxon>Pentapetalae</taxon>
        <taxon>asterids</taxon>
        <taxon>campanulids</taxon>
        <taxon>Asterales</taxon>
        <taxon>Asteraceae</taxon>
        <taxon>Asteroideae</taxon>
        <taxon>Heliantheae alliance</taxon>
        <taxon>Heliantheae</taxon>
        <taxon>Helianthus</taxon>
    </lineage>
</organism>
<accession>A0A9K3JGN8</accession>
<evidence type="ECO:0000256" key="5">
    <source>
        <dbReference type="ARBA" id="ARBA00022679"/>
    </source>
</evidence>
<dbReference type="AlphaFoldDB" id="A0A9K3JGN8"/>
<evidence type="ECO:0000313" key="13">
    <source>
        <dbReference type="Proteomes" id="UP000215914"/>
    </source>
</evidence>
<sequence>MDIMSNTLLAAGSSLAMAHSILEIPNFTPNTQAVVINVGTLTHDWLSAMKVAPVWLISWPTIVRGNGSEIIALSMASLGSTKIRVWS</sequence>
<evidence type="ECO:0000256" key="9">
    <source>
        <dbReference type="ARBA" id="ARBA00022840"/>
    </source>
</evidence>
<dbReference type="GO" id="GO:0005524">
    <property type="term" value="F:ATP binding"/>
    <property type="evidence" value="ECO:0007669"/>
    <property type="project" value="UniProtKB-KW"/>
</dbReference>
<keyword evidence="11" id="KW-0784">Thiamine biosynthesis</keyword>